<protein>
    <submittedName>
        <fullName evidence="1">Uncharacterized protein</fullName>
    </submittedName>
</protein>
<sequence length="112" mass="12944">MSECGSNNINKCTTLKPGWTDIIYNEIWRQIKIPCCYAFKSAKINRNPGEIFLKIKGKCSEILQKCSTCEWTNEECIPIIEINTQPIYEHGMRGLQRALDEKIKDANKICSW</sequence>
<dbReference type="Proteomes" id="UP000078492">
    <property type="component" value="Unassembled WGS sequence"/>
</dbReference>
<evidence type="ECO:0000313" key="1">
    <source>
        <dbReference type="EMBL" id="KYN12953.1"/>
    </source>
</evidence>
<gene>
    <name evidence="1" type="ORF">ALC57_14865</name>
</gene>
<keyword evidence="2" id="KW-1185">Reference proteome</keyword>
<name>A0A151IXK7_9HYME</name>
<accession>A0A151IXK7</accession>
<dbReference type="AlphaFoldDB" id="A0A151IXK7"/>
<proteinExistence type="predicted"/>
<dbReference type="EMBL" id="KQ980799">
    <property type="protein sequence ID" value="KYN12953.1"/>
    <property type="molecule type" value="Genomic_DNA"/>
</dbReference>
<reference evidence="1 2" key="1">
    <citation type="submission" date="2015-09" db="EMBL/GenBank/DDBJ databases">
        <title>Trachymyrmex cornetzi WGS genome.</title>
        <authorList>
            <person name="Nygaard S."/>
            <person name="Hu H."/>
            <person name="Boomsma J."/>
            <person name="Zhang G."/>
        </authorList>
    </citation>
    <scope>NUCLEOTIDE SEQUENCE [LARGE SCALE GENOMIC DNA]</scope>
    <source>
        <strain evidence="1">Tcor2-1</strain>
        <tissue evidence="1">Whole body</tissue>
    </source>
</reference>
<organism evidence="1 2">
    <name type="scientific">Trachymyrmex cornetzi</name>
    <dbReference type="NCBI Taxonomy" id="471704"/>
    <lineage>
        <taxon>Eukaryota</taxon>
        <taxon>Metazoa</taxon>
        <taxon>Ecdysozoa</taxon>
        <taxon>Arthropoda</taxon>
        <taxon>Hexapoda</taxon>
        <taxon>Insecta</taxon>
        <taxon>Pterygota</taxon>
        <taxon>Neoptera</taxon>
        <taxon>Endopterygota</taxon>
        <taxon>Hymenoptera</taxon>
        <taxon>Apocrita</taxon>
        <taxon>Aculeata</taxon>
        <taxon>Formicoidea</taxon>
        <taxon>Formicidae</taxon>
        <taxon>Myrmicinae</taxon>
        <taxon>Trachymyrmex</taxon>
    </lineage>
</organism>
<evidence type="ECO:0000313" key="2">
    <source>
        <dbReference type="Proteomes" id="UP000078492"/>
    </source>
</evidence>